<dbReference type="EMBL" id="JAERWK010000008">
    <property type="protein sequence ID" value="MBM9466970.1"/>
    <property type="molecule type" value="Genomic_DNA"/>
</dbReference>
<accession>A0A938YFP3</accession>
<name>A0A938YFP3_9ACTN</name>
<dbReference type="Proteomes" id="UP000663792">
    <property type="component" value="Unassembled WGS sequence"/>
</dbReference>
<evidence type="ECO:0000313" key="3">
    <source>
        <dbReference type="Proteomes" id="UP000663792"/>
    </source>
</evidence>
<dbReference type="InterPro" id="IPR037401">
    <property type="entry name" value="SnoaL-like"/>
</dbReference>
<sequence length="116" mass="12492">MVEAADAYLATFNAAGPQRTELLTRHWSPSATYTDPLAEVAGHDGIAALIDGVQAQFPGAVFSRLGEPDAHHRQLRFRWGLGPDGAEPVVVGFDVLVLDEDGRIRDVLGFLDRVPG</sequence>
<reference evidence="2" key="1">
    <citation type="submission" date="2021-01" db="EMBL/GenBank/DDBJ databases">
        <title>YIM 132084 draft genome.</title>
        <authorList>
            <person name="An D."/>
        </authorList>
    </citation>
    <scope>NUCLEOTIDE SEQUENCE</scope>
    <source>
        <strain evidence="2">YIM 132084</strain>
    </source>
</reference>
<evidence type="ECO:0000313" key="2">
    <source>
        <dbReference type="EMBL" id="MBM9466970.1"/>
    </source>
</evidence>
<gene>
    <name evidence="2" type="ORF">JL106_06695</name>
</gene>
<dbReference type="Gene3D" id="3.10.450.50">
    <property type="match status" value="1"/>
</dbReference>
<protein>
    <submittedName>
        <fullName evidence="2">Nuclear transport factor 2 family protein</fullName>
    </submittedName>
</protein>
<dbReference type="AlphaFoldDB" id="A0A938YFP3"/>
<dbReference type="InterPro" id="IPR032710">
    <property type="entry name" value="NTF2-like_dom_sf"/>
</dbReference>
<comment type="caution">
    <text evidence="2">The sequence shown here is derived from an EMBL/GenBank/DDBJ whole genome shotgun (WGS) entry which is preliminary data.</text>
</comment>
<dbReference type="Pfam" id="PF12680">
    <property type="entry name" value="SnoaL_2"/>
    <property type="match status" value="1"/>
</dbReference>
<dbReference type="SUPFAM" id="SSF54427">
    <property type="entry name" value="NTF2-like"/>
    <property type="match status" value="1"/>
</dbReference>
<keyword evidence="3" id="KW-1185">Reference proteome</keyword>
<proteinExistence type="predicted"/>
<feature type="domain" description="SnoaL-like" evidence="1">
    <location>
        <begin position="7"/>
        <end position="106"/>
    </location>
</feature>
<organism evidence="2 3">
    <name type="scientific">Nakamurella leprariae</name>
    <dbReference type="NCBI Taxonomy" id="2803911"/>
    <lineage>
        <taxon>Bacteria</taxon>
        <taxon>Bacillati</taxon>
        <taxon>Actinomycetota</taxon>
        <taxon>Actinomycetes</taxon>
        <taxon>Nakamurellales</taxon>
        <taxon>Nakamurellaceae</taxon>
        <taxon>Nakamurella</taxon>
    </lineage>
</organism>
<evidence type="ECO:0000259" key="1">
    <source>
        <dbReference type="Pfam" id="PF12680"/>
    </source>
</evidence>